<keyword evidence="3" id="KW-1185">Reference proteome</keyword>
<keyword evidence="1" id="KW-0472">Membrane</keyword>
<feature type="transmembrane region" description="Helical" evidence="1">
    <location>
        <begin position="128"/>
        <end position="148"/>
    </location>
</feature>
<keyword evidence="1" id="KW-0812">Transmembrane</keyword>
<feature type="transmembrane region" description="Helical" evidence="1">
    <location>
        <begin position="160"/>
        <end position="179"/>
    </location>
</feature>
<evidence type="ECO:0008006" key="4">
    <source>
        <dbReference type="Google" id="ProtNLM"/>
    </source>
</evidence>
<gene>
    <name evidence="2" type="ORF">QTN47_04880</name>
</gene>
<comment type="caution">
    <text evidence="2">The sequence shown here is derived from an EMBL/GenBank/DDBJ whole genome shotgun (WGS) entry which is preliminary data.</text>
</comment>
<reference evidence="2 3" key="1">
    <citation type="submission" date="2023-07" db="EMBL/GenBank/DDBJ databases">
        <authorList>
            <person name="Lian W.-H."/>
        </authorList>
    </citation>
    <scope>NUCLEOTIDE SEQUENCE [LARGE SCALE GENOMIC DNA]</scope>
    <source>
        <strain evidence="2 3">SYSU DXS3180</strain>
    </source>
</reference>
<name>A0ABV3ZAC4_9BACT</name>
<feature type="transmembrane region" description="Helical" evidence="1">
    <location>
        <begin position="82"/>
        <end position="108"/>
    </location>
</feature>
<feature type="transmembrane region" description="Helical" evidence="1">
    <location>
        <begin position="12"/>
        <end position="31"/>
    </location>
</feature>
<feature type="transmembrane region" description="Helical" evidence="1">
    <location>
        <begin position="43"/>
        <end position="62"/>
    </location>
</feature>
<accession>A0ABV3ZAC4</accession>
<evidence type="ECO:0000313" key="2">
    <source>
        <dbReference type="EMBL" id="MEX6686816.1"/>
    </source>
</evidence>
<dbReference type="EMBL" id="JAULBC010000001">
    <property type="protein sequence ID" value="MEX6686816.1"/>
    <property type="molecule type" value="Genomic_DNA"/>
</dbReference>
<evidence type="ECO:0000256" key="1">
    <source>
        <dbReference type="SAM" id="Phobius"/>
    </source>
</evidence>
<proteinExistence type="predicted"/>
<sequence>MIKSTLLRNTGVTGIVLYLLVLAEIHLYFVYTPTPEGTPPPNTVLIRILLDLFICAGLIGFFSQFKYIVAQLHPDHIRIGDFLFSCGLAFAIVSLIADAIQSGSIWIANNKPVNPTWVGYGAEGALLIYGPINRLLNTIILFTGSTLIIKTNLFPKWTAVLGYIFAVYNLAFVPTIFFMTTPLDFYSVNGWNIPIAAGLFFLWILIISVFLIGKKTAGPHALI</sequence>
<dbReference type="RefSeq" id="WP_369328213.1">
    <property type="nucleotide sequence ID" value="NZ_JAULBC010000001.1"/>
</dbReference>
<organism evidence="2 3">
    <name type="scientific">Danxiaibacter flavus</name>
    <dbReference type="NCBI Taxonomy" id="3049108"/>
    <lineage>
        <taxon>Bacteria</taxon>
        <taxon>Pseudomonadati</taxon>
        <taxon>Bacteroidota</taxon>
        <taxon>Chitinophagia</taxon>
        <taxon>Chitinophagales</taxon>
        <taxon>Chitinophagaceae</taxon>
        <taxon>Danxiaibacter</taxon>
    </lineage>
</organism>
<protein>
    <recommendedName>
        <fullName evidence="4">DUF998 domain-containing protein</fullName>
    </recommendedName>
</protein>
<dbReference type="Proteomes" id="UP001560573">
    <property type="component" value="Unassembled WGS sequence"/>
</dbReference>
<keyword evidence="1" id="KW-1133">Transmembrane helix</keyword>
<feature type="transmembrane region" description="Helical" evidence="1">
    <location>
        <begin position="191"/>
        <end position="213"/>
    </location>
</feature>
<evidence type="ECO:0000313" key="3">
    <source>
        <dbReference type="Proteomes" id="UP001560573"/>
    </source>
</evidence>